<dbReference type="Proteomes" id="UP000583387">
    <property type="component" value="Unassembled WGS sequence"/>
</dbReference>
<keyword evidence="7" id="KW-1185">Reference proteome</keyword>
<gene>
    <name evidence="6" type="primary">feaB</name>
    <name evidence="6" type="ORF">PSEWESI4_01162</name>
</gene>
<dbReference type="PROSITE" id="PS00070">
    <property type="entry name" value="ALDEHYDE_DEHYDR_CYS"/>
    <property type="match status" value="1"/>
</dbReference>
<evidence type="ECO:0000256" key="2">
    <source>
        <dbReference type="ARBA" id="ARBA00023002"/>
    </source>
</evidence>
<feature type="domain" description="Aldehyde dehydrogenase" evidence="5">
    <location>
        <begin position="29"/>
        <end position="491"/>
    </location>
</feature>
<comment type="similarity">
    <text evidence="1 4">Belongs to the aldehyde dehydrogenase family.</text>
</comment>
<organism evidence="6 7">
    <name type="scientific">Zestomonas carbonaria</name>
    <dbReference type="NCBI Taxonomy" id="2762745"/>
    <lineage>
        <taxon>Bacteria</taxon>
        <taxon>Pseudomonadati</taxon>
        <taxon>Pseudomonadota</taxon>
        <taxon>Gammaproteobacteria</taxon>
        <taxon>Pseudomonadales</taxon>
        <taxon>Pseudomonadaceae</taxon>
        <taxon>Zestomonas</taxon>
    </lineage>
</organism>
<keyword evidence="2 4" id="KW-0560">Oxidoreductase</keyword>
<dbReference type="InterPro" id="IPR016163">
    <property type="entry name" value="Ald_DH_C"/>
</dbReference>
<protein>
    <submittedName>
        <fullName evidence="6">Phenylacetaldehyde dehydrogenase</fullName>
        <ecNumber evidence="6">1.2.1.39</ecNumber>
    </submittedName>
</protein>
<evidence type="ECO:0000313" key="6">
    <source>
        <dbReference type="EMBL" id="CAD5106895.1"/>
    </source>
</evidence>
<dbReference type="AlphaFoldDB" id="A0A7U7EMP1"/>
<dbReference type="InterPro" id="IPR016160">
    <property type="entry name" value="Ald_DH_CS_CYS"/>
</dbReference>
<dbReference type="InterPro" id="IPR029510">
    <property type="entry name" value="Ald_DH_CS_GLU"/>
</dbReference>
<dbReference type="EC" id="1.2.1.39" evidence="6"/>
<dbReference type="InterPro" id="IPR016162">
    <property type="entry name" value="Ald_DH_N"/>
</dbReference>
<dbReference type="Gene3D" id="3.40.605.10">
    <property type="entry name" value="Aldehyde Dehydrogenase, Chain A, domain 1"/>
    <property type="match status" value="1"/>
</dbReference>
<sequence length="495" mass="52916">MSEIQLLPQVREFLQRDHAHFIDGQYRASADGARLPIIDPANGQVIAQVAGAGEADIAAAIASARTSFTGSWAETSPYQRGMILNRLADLIEANGEELAQLETLCSGKSIHLSRMFEVGQSAAFLRYYAGWATKINGETMSPSFPSVAGERYTAFTRREPVGVVAGIVPWNFSVMIGVWKIAAALVTGCTLVLKPSEFTPLTLLRLAELAIEAGIPAGALNVLNGTGEVGAKLIEHPNVAKVSFTGSVPTGLKVGQSAMAANLTRVTLELGGKNAAALLPDADIDAAVAGLIQTGYVHQGQVCAAPERIYVHRSRLEETLAKFAAALQGMNIGSPLDESVQFGPLANKPQFDKVVQYLQLAGAESQVVCGGKALARPGYFVEPTVVLARSPQDRLLHEETFGPILCVLPYDEVEQLPAFINDSPFGLTASIWTNDLSRALRLIPQIEAGTVYVNMHTFLDPSVPFGGIKASGTGREFGSAFIDDYTELKSVMIRY</sequence>
<proteinExistence type="inferred from homology"/>
<comment type="caution">
    <text evidence="6">The sequence shown here is derived from an EMBL/GenBank/DDBJ whole genome shotgun (WGS) entry which is preliminary data.</text>
</comment>
<reference evidence="6 7" key="1">
    <citation type="submission" date="2020-08" db="EMBL/GenBank/DDBJ databases">
        <authorList>
            <person name="Criscuolo A."/>
        </authorList>
    </citation>
    <scope>NUCLEOTIDE SEQUENCE [LARGE SCALE GENOMIC DNA]</scope>
    <source>
        <strain evidence="6">CIP111764</strain>
    </source>
</reference>
<evidence type="ECO:0000256" key="4">
    <source>
        <dbReference type="RuleBase" id="RU003345"/>
    </source>
</evidence>
<evidence type="ECO:0000313" key="7">
    <source>
        <dbReference type="Proteomes" id="UP000583387"/>
    </source>
</evidence>
<dbReference type="Gene3D" id="3.40.309.10">
    <property type="entry name" value="Aldehyde Dehydrogenase, Chain A, domain 2"/>
    <property type="match status" value="1"/>
</dbReference>
<dbReference type="SUPFAM" id="SSF53720">
    <property type="entry name" value="ALDH-like"/>
    <property type="match status" value="1"/>
</dbReference>
<dbReference type="EMBL" id="CAJFCI010000028">
    <property type="protein sequence ID" value="CAD5106895.1"/>
    <property type="molecule type" value="Genomic_DNA"/>
</dbReference>
<accession>A0A7U7EMP1</accession>
<dbReference type="RefSeq" id="WP_187670253.1">
    <property type="nucleotide sequence ID" value="NZ_CAJFCI010000028.1"/>
</dbReference>
<dbReference type="PROSITE" id="PS00687">
    <property type="entry name" value="ALDEHYDE_DEHYDR_GLU"/>
    <property type="match status" value="1"/>
</dbReference>
<dbReference type="GO" id="GO:0008957">
    <property type="term" value="F:phenylacetaldehyde dehydrogenase (NAD+) activity"/>
    <property type="evidence" value="ECO:0007669"/>
    <property type="project" value="UniProtKB-EC"/>
</dbReference>
<feature type="active site" evidence="3">
    <location>
        <position position="269"/>
    </location>
</feature>
<dbReference type="Pfam" id="PF00171">
    <property type="entry name" value="Aldedh"/>
    <property type="match status" value="1"/>
</dbReference>
<dbReference type="PANTHER" id="PTHR11699">
    <property type="entry name" value="ALDEHYDE DEHYDROGENASE-RELATED"/>
    <property type="match status" value="1"/>
</dbReference>
<dbReference type="InterPro" id="IPR016161">
    <property type="entry name" value="Ald_DH/histidinol_DH"/>
</dbReference>
<evidence type="ECO:0000259" key="5">
    <source>
        <dbReference type="Pfam" id="PF00171"/>
    </source>
</evidence>
<dbReference type="FunFam" id="3.40.605.10:FF:000007">
    <property type="entry name" value="NAD/NADP-dependent betaine aldehyde dehydrogenase"/>
    <property type="match status" value="1"/>
</dbReference>
<evidence type="ECO:0000256" key="1">
    <source>
        <dbReference type="ARBA" id="ARBA00009986"/>
    </source>
</evidence>
<evidence type="ECO:0000256" key="3">
    <source>
        <dbReference type="PROSITE-ProRule" id="PRU10007"/>
    </source>
</evidence>
<dbReference type="InterPro" id="IPR015590">
    <property type="entry name" value="Aldehyde_DH_dom"/>
</dbReference>
<name>A0A7U7EMP1_9GAMM</name>